<sequence>MASTAVFLKANPSLLSNRRLNWSKTGRCRYPCINSANFIAGSKFNGVQVKSFIPTSTGKENPSNISFNTLISSSSEGEKPDHNCLKLLIWYMDPRNYSRLIKLKVALHVSGPDFEQKLDRCSLLRGWAARLKETVEALLDQSSCWTACHLSVTVMTFVSGIEKFDIPTTITCKEQLSSILKKLRDLFYSAETTEMLVNPPTLENTVKSL</sequence>
<accession>A0AAE0DZA2</accession>
<proteinExistence type="predicted"/>
<organism evidence="1 2">
    <name type="scientific">Dipteronia sinensis</name>
    <dbReference type="NCBI Taxonomy" id="43782"/>
    <lineage>
        <taxon>Eukaryota</taxon>
        <taxon>Viridiplantae</taxon>
        <taxon>Streptophyta</taxon>
        <taxon>Embryophyta</taxon>
        <taxon>Tracheophyta</taxon>
        <taxon>Spermatophyta</taxon>
        <taxon>Magnoliopsida</taxon>
        <taxon>eudicotyledons</taxon>
        <taxon>Gunneridae</taxon>
        <taxon>Pentapetalae</taxon>
        <taxon>rosids</taxon>
        <taxon>malvids</taxon>
        <taxon>Sapindales</taxon>
        <taxon>Sapindaceae</taxon>
        <taxon>Hippocastanoideae</taxon>
        <taxon>Acereae</taxon>
        <taxon>Dipteronia</taxon>
    </lineage>
</organism>
<gene>
    <name evidence="1" type="ORF">Dsin_021634</name>
</gene>
<comment type="caution">
    <text evidence="1">The sequence shown here is derived from an EMBL/GenBank/DDBJ whole genome shotgun (WGS) entry which is preliminary data.</text>
</comment>
<dbReference type="EMBL" id="JANJYJ010000007">
    <property type="protein sequence ID" value="KAK3198219.1"/>
    <property type="molecule type" value="Genomic_DNA"/>
</dbReference>
<name>A0AAE0DZA2_9ROSI</name>
<reference evidence="1" key="1">
    <citation type="journal article" date="2023" name="Plant J.">
        <title>Genome sequences and population genomics provide insights into the demographic history, inbreeding, and mutation load of two 'living fossil' tree species of Dipteronia.</title>
        <authorList>
            <person name="Feng Y."/>
            <person name="Comes H.P."/>
            <person name="Chen J."/>
            <person name="Zhu S."/>
            <person name="Lu R."/>
            <person name="Zhang X."/>
            <person name="Li P."/>
            <person name="Qiu J."/>
            <person name="Olsen K.M."/>
            <person name="Qiu Y."/>
        </authorList>
    </citation>
    <scope>NUCLEOTIDE SEQUENCE</scope>
    <source>
        <strain evidence="1">NBL</strain>
    </source>
</reference>
<evidence type="ECO:0000313" key="1">
    <source>
        <dbReference type="EMBL" id="KAK3198219.1"/>
    </source>
</evidence>
<keyword evidence="2" id="KW-1185">Reference proteome</keyword>
<protein>
    <submittedName>
        <fullName evidence="1">Uncharacterized protein</fullName>
    </submittedName>
</protein>
<evidence type="ECO:0000313" key="2">
    <source>
        <dbReference type="Proteomes" id="UP001281410"/>
    </source>
</evidence>
<dbReference type="Proteomes" id="UP001281410">
    <property type="component" value="Unassembled WGS sequence"/>
</dbReference>
<dbReference type="AlphaFoldDB" id="A0AAE0DZA2"/>